<evidence type="ECO:0000256" key="1">
    <source>
        <dbReference type="SAM" id="Coils"/>
    </source>
</evidence>
<protein>
    <submittedName>
        <fullName evidence="2">Uncharacterized protein</fullName>
    </submittedName>
</protein>
<comment type="caution">
    <text evidence="2">The sequence shown here is derived from an EMBL/GenBank/DDBJ whole genome shotgun (WGS) entry which is preliminary data.</text>
</comment>
<dbReference type="EMBL" id="JAENGZ010000197">
    <property type="protein sequence ID" value="KAG6965662.1"/>
    <property type="molecule type" value="Genomic_DNA"/>
</dbReference>
<name>A0A8T1UL88_9STRA</name>
<dbReference type="AlphaFoldDB" id="A0A8T1UL88"/>
<dbReference type="VEuPathDB" id="FungiDB:PC110_g12901"/>
<reference evidence="2" key="1">
    <citation type="submission" date="2021-01" db="EMBL/GenBank/DDBJ databases">
        <title>Phytophthora aleatoria, a newly-described species from Pinus radiata is distinct from Phytophthora cactorum isolates based on comparative genomics.</title>
        <authorList>
            <person name="Mcdougal R."/>
            <person name="Panda P."/>
            <person name="Williams N."/>
            <person name="Studholme D.J."/>
        </authorList>
    </citation>
    <scope>NUCLEOTIDE SEQUENCE</scope>
    <source>
        <strain evidence="2">NZFS 3830</strain>
    </source>
</reference>
<keyword evidence="1" id="KW-0175">Coiled coil</keyword>
<gene>
    <name evidence="2" type="ORF">JG687_00005290</name>
</gene>
<evidence type="ECO:0000313" key="3">
    <source>
        <dbReference type="Proteomes" id="UP000688947"/>
    </source>
</evidence>
<proteinExistence type="predicted"/>
<sequence>MDKSEAARLDGVLVQIHGFRPMVSQLSNQVKSVQRQQEQTERRVARLDAEREAHHIALAEIRQHTNDLQQMLDDVEDRHHQVVAPQIRRLDDTTERLHQALDEAKTAAATGDTALRTLSAKFHSSAGAFANQIQQQYHHLEHVLEEKAPRLETEARIEDLSRQMASKVADTAHKALSSGVKDLQVRCEKLKEHVELSTRFLDWFARRGEAYEHNLELVETQLGRLALASHPRRREPFGERVRFPRSP</sequence>
<feature type="coiled-coil region" evidence="1">
    <location>
        <begin position="23"/>
        <end position="107"/>
    </location>
</feature>
<evidence type="ECO:0000313" key="2">
    <source>
        <dbReference type="EMBL" id="KAG6965662.1"/>
    </source>
</evidence>
<accession>A0A8T1UL88</accession>
<organism evidence="2 3">
    <name type="scientific">Phytophthora cactorum</name>
    <dbReference type="NCBI Taxonomy" id="29920"/>
    <lineage>
        <taxon>Eukaryota</taxon>
        <taxon>Sar</taxon>
        <taxon>Stramenopiles</taxon>
        <taxon>Oomycota</taxon>
        <taxon>Peronosporomycetes</taxon>
        <taxon>Peronosporales</taxon>
        <taxon>Peronosporaceae</taxon>
        <taxon>Phytophthora</taxon>
    </lineage>
</organism>
<dbReference type="OrthoDB" id="165860at2759"/>
<dbReference type="Proteomes" id="UP000688947">
    <property type="component" value="Unassembled WGS sequence"/>
</dbReference>